<keyword evidence="10" id="KW-0804">Transcription</keyword>
<dbReference type="FunFam" id="3.30.160.60:FF:002063">
    <property type="entry name" value="RB associated KRAB zinc finger"/>
    <property type="match status" value="1"/>
</dbReference>
<evidence type="ECO:0000256" key="3">
    <source>
        <dbReference type="ARBA" id="ARBA00006991"/>
    </source>
</evidence>
<dbReference type="FunFam" id="3.30.160.60:FF:002343">
    <property type="entry name" value="Zinc finger protein 33A"/>
    <property type="match status" value="2"/>
</dbReference>
<dbReference type="AlphaFoldDB" id="A0AAV6ZFF6"/>
<feature type="domain" description="C2H2-type" evidence="14">
    <location>
        <begin position="414"/>
        <end position="441"/>
    </location>
</feature>
<keyword evidence="8" id="KW-0805">Transcription regulation</keyword>
<dbReference type="SUPFAM" id="SSF57667">
    <property type="entry name" value="beta-beta-alpha zinc fingers"/>
    <property type="match status" value="5"/>
</dbReference>
<keyword evidence="11" id="KW-0539">Nucleus</keyword>
<feature type="domain" description="C2H2-type" evidence="14">
    <location>
        <begin position="330"/>
        <end position="357"/>
    </location>
</feature>
<protein>
    <recommendedName>
        <fullName evidence="14">C2H2-type domain-containing protein</fullName>
    </recommendedName>
</protein>
<dbReference type="InterPro" id="IPR036236">
    <property type="entry name" value="Znf_C2H2_sf"/>
</dbReference>
<feature type="domain" description="C2H2-type" evidence="14">
    <location>
        <begin position="498"/>
        <end position="526"/>
    </location>
</feature>
<dbReference type="FunFam" id="3.30.160.60:FF:000478">
    <property type="entry name" value="Zinc finger protein 133"/>
    <property type="match status" value="1"/>
</dbReference>
<evidence type="ECO:0000256" key="2">
    <source>
        <dbReference type="ARBA" id="ARBA00004123"/>
    </source>
</evidence>
<dbReference type="InterPro" id="IPR050331">
    <property type="entry name" value="Zinc_finger"/>
</dbReference>
<comment type="similarity">
    <text evidence="3">Belongs to the krueppel C2H2-type zinc-finger protein family.</text>
</comment>
<keyword evidence="6 12" id="KW-0863">Zinc-finger</keyword>
<sequence length="543" mass="62485">MAGRILNFTLEIIYLITGEDYIVVKRIPEEGAGWSRKQNHVRTSPPHSLIHEGNCYHDILVLTNKITELLTGEVPIRCQDVSIYFSLEEWDYIEEHKDLYEDIIKETPLALIYSDETSKEETPERCSPPYYPDYPEDNENVSQDYQVMKVEDVTGEEETYVNITQLDEIPANRDTDDSTKDIEENLLLSPDYKVKYSNFSEDYSEDPSPLLISDLHSRDLYIHPSSPKECSSSESVKRNDKGAKVFPCSKCGKRFTRKALLVEHERIHTGEKPYSCSECGKCFVRKSCLNEHQKSHTGEKPFTCLICGKCFRHRSTAVNHQVVHTGEKPFTCLDCGKSFTRKSYLTEHRVHHQKEDTFSCSECGKCFTRKSSLIEHQRIHTGEAPYSCSECGMCFSLKYDLVKHCINHAEHKPFACSECGKWFNKNSDLIKHQRTHTGERPFSCSECDKCYSHRSDLIKHQRTHTGEKPYLCSECGKCFRLKADLVKHRVIHTGEKPFSCSQCGKCYNHRSTLAHHKKQIHFNVQTAESVLPSDVVLQGSQMH</sequence>
<organism evidence="15 16">
    <name type="scientific">Engystomops pustulosus</name>
    <name type="common">Tungara frog</name>
    <name type="synonym">Physalaemus pustulosus</name>
    <dbReference type="NCBI Taxonomy" id="76066"/>
    <lineage>
        <taxon>Eukaryota</taxon>
        <taxon>Metazoa</taxon>
        <taxon>Chordata</taxon>
        <taxon>Craniata</taxon>
        <taxon>Vertebrata</taxon>
        <taxon>Euteleostomi</taxon>
        <taxon>Amphibia</taxon>
        <taxon>Batrachia</taxon>
        <taxon>Anura</taxon>
        <taxon>Neobatrachia</taxon>
        <taxon>Hyloidea</taxon>
        <taxon>Leptodactylidae</taxon>
        <taxon>Leiuperinae</taxon>
        <taxon>Engystomops</taxon>
    </lineage>
</organism>
<dbReference type="FunFam" id="3.30.160.60:FF:001720">
    <property type="entry name" value="Si:dkey-7i4.21"/>
    <property type="match status" value="1"/>
</dbReference>
<feature type="region of interest" description="Disordered" evidence="13">
    <location>
        <begin position="116"/>
        <end position="139"/>
    </location>
</feature>
<evidence type="ECO:0000256" key="4">
    <source>
        <dbReference type="ARBA" id="ARBA00022723"/>
    </source>
</evidence>
<dbReference type="Proteomes" id="UP000824782">
    <property type="component" value="Unassembled WGS sequence"/>
</dbReference>
<gene>
    <name evidence="15" type="ORF">GDO81_019715</name>
</gene>
<feature type="domain" description="C2H2-type" evidence="14">
    <location>
        <begin position="386"/>
        <end position="413"/>
    </location>
</feature>
<feature type="domain" description="C2H2-type" evidence="14">
    <location>
        <begin position="442"/>
        <end position="469"/>
    </location>
</feature>
<comment type="function">
    <text evidence="1">May be involved in transcriptional regulation.</text>
</comment>
<feature type="domain" description="C2H2-type" evidence="14">
    <location>
        <begin position="274"/>
        <end position="301"/>
    </location>
</feature>
<evidence type="ECO:0000256" key="6">
    <source>
        <dbReference type="ARBA" id="ARBA00022771"/>
    </source>
</evidence>
<dbReference type="GO" id="GO:0005634">
    <property type="term" value="C:nucleus"/>
    <property type="evidence" value="ECO:0007669"/>
    <property type="project" value="UniProtKB-SubCell"/>
</dbReference>
<evidence type="ECO:0000259" key="14">
    <source>
        <dbReference type="PROSITE" id="PS50157"/>
    </source>
</evidence>
<dbReference type="EMBL" id="WNYA01001234">
    <property type="protein sequence ID" value="KAG8546134.1"/>
    <property type="molecule type" value="Genomic_DNA"/>
</dbReference>
<keyword evidence="16" id="KW-1185">Reference proteome</keyword>
<comment type="caution">
    <text evidence="15">The sequence shown here is derived from an EMBL/GenBank/DDBJ whole genome shotgun (WGS) entry which is preliminary data.</text>
</comment>
<dbReference type="InterPro" id="IPR001909">
    <property type="entry name" value="KRAB"/>
</dbReference>
<evidence type="ECO:0000256" key="13">
    <source>
        <dbReference type="SAM" id="MobiDB-lite"/>
    </source>
</evidence>
<feature type="domain" description="C2H2-type" evidence="14">
    <location>
        <begin position="470"/>
        <end position="497"/>
    </location>
</feature>
<reference evidence="15" key="1">
    <citation type="thesis" date="2020" institute="ProQuest LLC" country="789 East Eisenhower Parkway, Ann Arbor, MI, USA">
        <title>Comparative Genomics and Chromosome Evolution.</title>
        <authorList>
            <person name="Mudd A.B."/>
        </authorList>
    </citation>
    <scope>NUCLEOTIDE SEQUENCE</scope>
    <source>
        <strain evidence="15">237g6f4</strain>
        <tissue evidence="15">Blood</tissue>
    </source>
</reference>
<evidence type="ECO:0000256" key="9">
    <source>
        <dbReference type="ARBA" id="ARBA00023125"/>
    </source>
</evidence>
<dbReference type="InterPro" id="IPR013087">
    <property type="entry name" value="Znf_C2H2_type"/>
</dbReference>
<evidence type="ECO:0000313" key="16">
    <source>
        <dbReference type="Proteomes" id="UP000824782"/>
    </source>
</evidence>
<dbReference type="CDD" id="cd07765">
    <property type="entry name" value="KRAB_A-box"/>
    <property type="match status" value="1"/>
</dbReference>
<proteinExistence type="inferred from homology"/>
<dbReference type="SMART" id="SM00355">
    <property type="entry name" value="ZnF_C2H2"/>
    <property type="match status" value="10"/>
</dbReference>
<keyword evidence="5" id="KW-0677">Repeat</keyword>
<dbReference type="GO" id="GO:0003677">
    <property type="term" value="F:DNA binding"/>
    <property type="evidence" value="ECO:0007669"/>
    <property type="project" value="UniProtKB-KW"/>
</dbReference>
<evidence type="ECO:0000256" key="11">
    <source>
        <dbReference type="ARBA" id="ARBA00023242"/>
    </source>
</evidence>
<evidence type="ECO:0000256" key="12">
    <source>
        <dbReference type="PROSITE-ProRule" id="PRU00042"/>
    </source>
</evidence>
<name>A0AAV6ZFF6_ENGPU</name>
<dbReference type="Pfam" id="PF00096">
    <property type="entry name" value="zf-C2H2"/>
    <property type="match status" value="8"/>
</dbReference>
<keyword evidence="7" id="KW-0862">Zinc</keyword>
<evidence type="ECO:0000313" key="15">
    <source>
        <dbReference type="EMBL" id="KAG8546134.1"/>
    </source>
</evidence>
<dbReference type="GO" id="GO:0006355">
    <property type="term" value="P:regulation of DNA-templated transcription"/>
    <property type="evidence" value="ECO:0007669"/>
    <property type="project" value="InterPro"/>
</dbReference>
<evidence type="ECO:0000256" key="10">
    <source>
        <dbReference type="ARBA" id="ARBA00023163"/>
    </source>
</evidence>
<accession>A0AAV6ZFF6</accession>
<evidence type="ECO:0000256" key="7">
    <source>
        <dbReference type="ARBA" id="ARBA00022833"/>
    </source>
</evidence>
<dbReference type="PANTHER" id="PTHR16515:SF49">
    <property type="entry name" value="GASTRULA ZINC FINGER PROTEIN XLCGF49.1-LIKE-RELATED"/>
    <property type="match status" value="1"/>
</dbReference>
<dbReference type="FunFam" id="3.30.160.60:FF:000710">
    <property type="entry name" value="Zinc finger protein 768"/>
    <property type="match status" value="2"/>
</dbReference>
<feature type="domain" description="C2H2-type" evidence="14">
    <location>
        <begin position="246"/>
        <end position="273"/>
    </location>
</feature>
<evidence type="ECO:0000256" key="1">
    <source>
        <dbReference type="ARBA" id="ARBA00003767"/>
    </source>
</evidence>
<dbReference type="FunFam" id="3.30.160.60:FF:000135">
    <property type="entry name" value="Zinc finger protein 358"/>
    <property type="match status" value="1"/>
</dbReference>
<dbReference type="InterPro" id="IPR036051">
    <property type="entry name" value="KRAB_dom_sf"/>
</dbReference>
<dbReference type="PROSITE" id="PS50157">
    <property type="entry name" value="ZINC_FINGER_C2H2_2"/>
    <property type="match status" value="10"/>
</dbReference>
<dbReference type="Gene3D" id="3.30.160.60">
    <property type="entry name" value="Classic Zinc Finger"/>
    <property type="match status" value="10"/>
</dbReference>
<dbReference type="GO" id="GO:0008270">
    <property type="term" value="F:zinc ion binding"/>
    <property type="evidence" value="ECO:0007669"/>
    <property type="project" value="UniProtKB-KW"/>
</dbReference>
<dbReference type="PANTHER" id="PTHR16515">
    <property type="entry name" value="PR DOMAIN ZINC FINGER PROTEIN"/>
    <property type="match status" value="1"/>
</dbReference>
<keyword evidence="4" id="KW-0479">Metal-binding</keyword>
<evidence type="ECO:0000256" key="5">
    <source>
        <dbReference type="ARBA" id="ARBA00022737"/>
    </source>
</evidence>
<feature type="domain" description="C2H2-type" evidence="14">
    <location>
        <begin position="302"/>
        <end position="329"/>
    </location>
</feature>
<dbReference type="SUPFAM" id="SSF109640">
    <property type="entry name" value="KRAB domain (Kruppel-associated box)"/>
    <property type="match status" value="1"/>
</dbReference>
<feature type="domain" description="C2H2-type" evidence="14">
    <location>
        <begin position="358"/>
        <end position="385"/>
    </location>
</feature>
<dbReference type="FunFam" id="3.30.160.60:FF:001498">
    <property type="entry name" value="Zinc finger protein 404"/>
    <property type="match status" value="1"/>
</dbReference>
<dbReference type="PROSITE" id="PS00028">
    <property type="entry name" value="ZINC_FINGER_C2H2_1"/>
    <property type="match status" value="10"/>
</dbReference>
<comment type="subcellular location">
    <subcellularLocation>
        <location evidence="2">Nucleus</location>
    </subcellularLocation>
</comment>
<keyword evidence="9" id="KW-0238">DNA-binding</keyword>
<evidence type="ECO:0000256" key="8">
    <source>
        <dbReference type="ARBA" id="ARBA00023015"/>
    </source>
</evidence>
<dbReference type="FunFam" id="3.30.160.60:FF:000812">
    <property type="entry name" value="zinc finger protein 23 isoform X2"/>
    <property type="match status" value="1"/>
</dbReference>